<feature type="domain" description="VOC" evidence="2">
    <location>
        <begin position="14"/>
        <end position="145"/>
    </location>
</feature>
<dbReference type="Pfam" id="PF13669">
    <property type="entry name" value="Glyoxalase_4"/>
    <property type="match status" value="1"/>
</dbReference>
<dbReference type="Gene3D" id="3.10.180.10">
    <property type="entry name" value="2,3-Dihydroxybiphenyl 1,2-Dioxygenase, domain 1"/>
    <property type="match status" value="1"/>
</dbReference>
<dbReference type="SUPFAM" id="SSF54593">
    <property type="entry name" value="Glyoxalase/Bleomycin resistance protein/Dihydroxybiphenyl dioxygenase"/>
    <property type="match status" value="1"/>
</dbReference>
<evidence type="ECO:0000313" key="4">
    <source>
        <dbReference type="Proteomes" id="UP001501183"/>
    </source>
</evidence>
<dbReference type="Proteomes" id="UP001501183">
    <property type="component" value="Unassembled WGS sequence"/>
</dbReference>
<dbReference type="PANTHER" id="PTHR43048">
    <property type="entry name" value="METHYLMALONYL-COA EPIMERASE"/>
    <property type="match status" value="1"/>
</dbReference>
<organism evidence="3 4">
    <name type="scientific">Rhodococcus olei</name>
    <dbReference type="NCBI Taxonomy" id="2161675"/>
    <lineage>
        <taxon>Bacteria</taxon>
        <taxon>Bacillati</taxon>
        <taxon>Actinomycetota</taxon>
        <taxon>Actinomycetes</taxon>
        <taxon>Mycobacteriales</taxon>
        <taxon>Nocardiaceae</taxon>
        <taxon>Rhodococcus</taxon>
    </lineage>
</organism>
<reference evidence="4" key="1">
    <citation type="journal article" date="2019" name="Int. J. Syst. Evol. Microbiol.">
        <title>The Global Catalogue of Microorganisms (GCM) 10K type strain sequencing project: providing services to taxonomists for standard genome sequencing and annotation.</title>
        <authorList>
            <consortium name="The Broad Institute Genomics Platform"/>
            <consortium name="The Broad Institute Genome Sequencing Center for Infectious Disease"/>
            <person name="Wu L."/>
            <person name="Ma J."/>
        </authorList>
    </citation>
    <scope>NUCLEOTIDE SEQUENCE [LARGE SCALE GENOMIC DNA]</scope>
    <source>
        <strain evidence="4">JCM 32206</strain>
    </source>
</reference>
<sequence length="160" mass="17641">MRTEPGQFLYDLAELHHVGIVVEDIEAAAEWVERLYGVTVAVFDETTYACRIEGVEHSTVQRIGLSVSGPPHIELLRAVPGSTVWTPKPGVHHLGFVVDDLAAASKELERRGAPLWMGGLRDGRAPAGTCYHRDPLGQTIELLDRATRDGLERRLHARST</sequence>
<dbReference type="EMBL" id="BAABFB010000068">
    <property type="protein sequence ID" value="GAA4487616.1"/>
    <property type="molecule type" value="Genomic_DNA"/>
</dbReference>
<keyword evidence="4" id="KW-1185">Reference proteome</keyword>
<comment type="caution">
    <text evidence="3">The sequence shown here is derived from an EMBL/GenBank/DDBJ whole genome shotgun (WGS) entry which is preliminary data.</text>
</comment>
<evidence type="ECO:0000313" key="3">
    <source>
        <dbReference type="EMBL" id="GAA4487616.1"/>
    </source>
</evidence>
<dbReference type="InterPro" id="IPR051785">
    <property type="entry name" value="MMCE/EMCE_epimerase"/>
</dbReference>
<dbReference type="RefSeq" id="WP_345350995.1">
    <property type="nucleotide sequence ID" value="NZ_BAABFB010000068.1"/>
</dbReference>
<evidence type="ECO:0000259" key="2">
    <source>
        <dbReference type="PROSITE" id="PS51819"/>
    </source>
</evidence>
<dbReference type="InterPro" id="IPR029068">
    <property type="entry name" value="Glyas_Bleomycin-R_OHBP_Dase"/>
</dbReference>
<proteinExistence type="predicted"/>
<dbReference type="PROSITE" id="PS51819">
    <property type="entry name" value="VOC"/>
    <property type="match status" value="1"/>
</dbReference>
<gene>
    <name evidence="3" type="ORF">GCM10023094_46340</name>
</gene>
<dbReference type="PANTHER" id="PTHR43048:SF3">
    <property type="entry name" value="METHYLMALONYL-COA EPIMERASE, MITOCHONDRIAL"/>
    <property type="match status" value="1"/>
</dbReference>
<name>A0ABP8PI35_9NOCA</name>
<protein>
    <recommendedName>
        <fullName evidence="2">VOC domain-containing protein</fullName>
    </recommendedName>
</protein>
<keyword evidence="1" id="KW-0479">Metal-binding</keyword>
<evidence type="ECO:0000256" key="1">
    <source>
        <dbReference type="ARBA" id="ARBA00022723"/>
    </source>
</evidence>
<dbReference type="InterPro" id="IPR037523">
    <property type="entry name" value="VOC_core"/>
</dbReference>
<accession>A0ABP8PI35</accession>